<protein>
    <recommendedName>
        <fullName evidence="10">Thiamine pyrimidine synthase</fullName>
    </recommendedName>
</protein>
<dbReference type="GO" id="GO:0009228">
    <property type="term" value="P:thiamine biosynthetic process"/>
    <property type="evidence" value="ECO:0007669"/>
    <property type="project" value="UniProtKB-KW"/>
</dbReference>
<keyword evidence="7" id="KW-0663">Pyridoxal phosphate</keyword>
<keyword evidence="9" id="KW-0408">Iron</keyword>
<comment type="function">
    <text evidence="1">Responsible for the formation of the pyrimidine heterocycle in the thiamine biosynthesis pathway. Catalyzes the formation of hydroxymethylpyrimidine phosphate (HMP-P) from histidine and pyridoxal phosphate (PLP). The protein uses PLP and the active site histidine to form HMP-P, generating an inactive enzyme. The enzyme can only undergo a single turnover, which suggests it is a suicide enzyme.</text>
</comment>
<dbReference type="AlphaFoldDB" id="A0A2M8J0C2"/>
<dbReference type="PROSITE" id="PS51318">
    <property type="entry name" value="TAT"/>
    <property type="match status" value="1"/>
</dbReference>
<dbReference type="GO" id="GO:0016740">
    <property type="term" value="F:transferase activity"/>
    <property type="evidence" value="ECO:0007669"/>
    <property type="project" value="UniProtKB-KW"/>
</dbReference>
<comment type="caution">
    <text evidence="14">The sequence shown here is derived from an EMBL/GenBank/DDBJ whole genome shotgun (WGS) entry which is preliminary data.</text>
</comment>
<evidence type="ECO:0000313" key="14">
    <source>
        <dbReference type="EMBL" id="PJE36243.1"/>
    </source>
</evidence>
<evidence type="ECO:0000256" key="10">
    <source>
        <dbReference type="ARBA" id="ARBA00033171"/>
    </source>
</evidence>
<dbReference type="InterPro" id="IPR006311">
    <property type="entry name" value="TAT_signal"/>
</dbReference>
<keyword evidence="8" id="KW-0784">Thiamine biosynthesis</keyword>
<dbReference type="EMBL" id="PGTB01000050">
    <property type="protein sequence ID" value="PJE36243.1"/>
    <property type="molecule type" value="Genomic_DNA"/>
</dbReference>
<dbReference type="PANTHER" id="PTHR31528">
    <property type="entry name" value="4-AMINO-5-HYDROXYMETHYL-2-METHYLPYRIMIDINE PHOSPHATE SYNTHASE THI11-RELATED"/>
    <property type="match status" value="1"/>
</dbReference>
<evidence type="ECO:0000256" key="6">
    <source>
        <dbReference type="ARBA" id="ARBA00022723"/>
    </source>
</evidence>
<gene>
    <name evidence="14" type="ORF">CVM52_12995</name>
</gene>
<evidence type="ECO:0000256" key="3">
    <source>
        <dbReference type="ARBA" id="ARBA00009406"/>
    </source>
</evidence>
<proteinExistence type="inferred from homology"/>
<evidence type="ECO:0000256" key="9">
    <source>
        <dbReference type="ARBA" id="ARBA00023004"/>
    </source>
</evidence>
<dbReference type="RefSeq" id="WP_100162926.1">
    <property type="nucleotide sequence ID" value="NZ_PGTB01000050.1"/>
</dbReference>
<dbReference type="Pfam" id="PF09084">
    <property type="entry name" value="NMT1"/>
    <property type="match status" value="1"/>
</dbReference>
<dbReference type="InterPro" id="IPR015168">
    <property type="entry name" value="SsuA/THI5"/>
</dbReference>
<dbReference type="Proteomes" id="UP000231553">
    <property type="component" value="Unassembled WGS sequence"/>
</dbReference>
<name>A0A2M8J0C2_9RHOB</name>
<evidence type="ECO:0000256" key="11">
    <source>
        <dbReference type="ARBA" id="ARBA00048179"/>
    </source>
</evidence>
<keyword evidence="5" id="KW-0808">Transferase</keyword>
<dbReference type="OrthoDB" id="9815602at2"/>
<keyword evidence="6" id="KW-0479">Metal-binding</keyword>
<keyword evidence="15" id="KW-1185">Reference proteome</keyword>
<dbReference type="InterPro" id="IPR027939">
    <property type="entry name" value="NMT1/THI5"/>
</dbReference>
<comment type="similarity">
    <text evidence="3">Belongs to the NMT1/THI5 family.</text>
</comment>
<comment type="pathway">
    <text evidence="2">Cofactor biosynthesis; thiamine diphosphate biosynthesis.</text>
</comment>
<evidence type="ECO:0000256" key="12">
    <source>
        <dbReference type="SAM" id="SignalP"/>
    </source>
</evidence>
<dbReference type="GO" id="GO:0046872">
    <property type="term" value="F:metal ion binding"/>
    <property type="evidence" value="ECO:0007669"/>
    <property type="project" value="UniProtKB-KW"/>
</dbReference>
<evidence type="ECO:0000259" key="13">
    <source>
        <dbReference type="Pfam" id="PF09084"/>
    </source>
</evidence>
<comment type="catalytic activity">
    <reaction evidence="11">
        <text>N(6)-(pyridoxal phosphate)-L-lysyl-[4-amino-5-hydroxymethyl-2-methylpyrimidine phosphate synthase] + L-histidyl-[4-amino-5-hydroxymethyl-2-methylpyrimidine phosphate synthase] + 2 Fe(3+) + 4 H2O = L-lysyl-[4-amino-5-hydroxymethyl-2-methylpyrimidine phosphate synthase] + (2S)-2-amino-5-hydroxy-4-oxopentanoyl-[4-amino-5-hydroxymethyl-2-methylpyrimidine phosphate synthase] + 4-amino-2-methyl-5-(phosphooxymethyl)pyrimidine + 3-oxopropanoate + 2 Fe(2+) + 2 H(+)</text>
        <dbReference type="Rhea" id="RHEA:65756"/>
        <dbReference type="Rhea" id="RHEA-COMP:16892"/>
        <dbReference type="Rhea" id="RHEA-COMP:16893"/>
        <dbReference type="Rhea" id="RHEA-COMP:16894"/>
        <dbReference type="Rhea" id="RHEA-COMP:16895"/>
        <dbReference type="ChEBI" id="CHEBI:15377"/>
        <dbReference type="ChEBI" id="CHEBI:15378"/>
        <dbReference type="ChEBI" id="CHEBI:29033"/>
        <dbReference type="ChEBI" id="CHEBI:29034"/>
        <dbReference type="ChEBI" id="CHEBI:29969"/>
        <dbReference type="ChEBI" id="CHEBI:29979"/>
        <dbReference type="ChEBI" id="CHEBI:33190"/>
        <dbReference type="ChEBI" id="CHEBI:58354"/>
        <dbReference type="ChEBI" id="CHEBI:143915"/>
        <dbReference type="ChEBI" id="CHEBI:157692"/>
    </reaction>
    <physiologicalReaction direction="left-to-right" evidence="11">
        <dbReference type="Rhea" id="RHEA:65757"/>
    </physiologicalReaction>
</comment>
<dbReference type="SUPFAM" id="SSF53850">
    <property type="entry name" value="Periplasmic binding protein-like II"/>
    <property type="match status" value="1"/>
</dbReference>
<reference evidence="14 15" key="1">
    <citation type="journal article" date="2018" name="Int. J. Syst. Evol. Microbiol.">
        <title>Pseudooceanicola lipolyticus sp. nov., a marine alphaproteobacterium, reclassification of Oceanicola flagellatus as Pseudooceanicola flagellatus comb. nov. and emended description of the genus Pseudooceanicola.</title>
        <authorList>
            <person name="Huang M.-M."/>
            <person name="Guo L.-L."/>
            <person name="Wu Y.-H."/>
            <person name="Lai Q.-L."/>
            <person name="Shao Z.-Z."/>
            <person name="Wang C.-S."/>
            <person name="Wu M."/>
            <person name="Xu X.-W."/>
        </authorList>
    </citation>
    <scope>NUCLEOTIDE SEQUENCE [LARGE SCALE GENOMIC DNA]</scope>
    <source>
        <strain evidence="14 15">157</strain>
    </source>
</reference>
<evidence type="ECO:0000313" key="15">
    <source>
        <dbReference type="Proteomes" id="UP000231553"/>
    </source>
</evidence>
<keyword evidence="12" id="KW-0732">Signal</keyword>
<feature type="chain" id="PRO_5014682885" description="Thiamine pyrimidine synthase" evidence="12">
    <location>
        <begin position="36"/>
        <end position="370"/>
    </location>
</feature>
<feature type="domain" description="SsuA/THI5-like" evidence="13">
    <location>
        <begin position="58"/>
        <end position="262"/>
    </location>
</feature>
<evidence type="ECO:0000256" key="1">
    <source>
        <dbReference type="ARBA" id="ARBA00003469"/>
    </source>
</evidence>
<evidence type="ECO:0000256" key="8">
    <source>
        <dbReference type="ARBA" id="ARBA00022977"/>
    </source>
</evidence>
<accession>A0A2M8J0C2</accession>
<organism evidence="14 15">
    <name type="scientific">Pseudooceanicola lipolyticus</name>
    <dbReference type="NCBI Taxonomy" id="2029104"/>
    <lineage>
        <taxon>Bacteria</taxon>
        <taxon>Pseudomonadati</taxon>
        <taxon>Pseudomonadota</taxon>
        <taxon>Alphaproteobacteria</taxon>
        <taxon>Rhodobacterales</taxon>
        <taxon>Paracoccaceae</taxon>
        <taxon>Pseudooceanicola</taxon>
    </lineage>
</organism>
<evidence type="ECO:0000256" key="2">
    <source>
        <dbReference type="ARBA" id="ARBA00004948"/>
    </source>
</evidence>
<evidence type="ECO:0000256" key="5">
    <source>
        <dbReference type="ARBA" id="ARBA00022679"/>
    </source>
</evidence>
<dbReference type="Gene3D" id="3.40.190.10">
    <property type="entry name" value="Periplasmic binding protein-like II"/>
    <property type="match status" value="2"/>
</dbReference>
<evidence type="ECO:0000256" key="4">
    <source>
        <dbReference type="ARBA" id="ARBA00011738"/>
    </source>
</evidence>
<sequence>MAKSILNLSRRQALRIGGAALAAPMLSLSTRPLWAQDMTKVALTLPWVANGSNYWPMLGKELGIYADQGIDVEVSRGFGSVAAAQAVANEQFDFGVVFASGNMLAQARGLDLMVLATIYYDATMGIATLADSGISAPADLEGKTLGMVPTSAEAPFWPAFAEKAGIDTSKVEIVQIDSKVIERTMMNGQVDAITAIGSSSIPNIAAAGADLRFMLWSDFGVELYAAQIVTRREIYENNPELCQKVVDATLGSYAHTLKNPEESIEAFAKIVPEVGLTANGLASAKISQGIAQLVTLRAEAMDNALGYSDLSKIPGMMQSVLDLGTVDNPVVPPTEELITNEFIGNVTLSPEEWAAVETANAEYAKYFGKA</sequence>
<comment type="subunit">
    <text evidence="4">Homodimer.</text>
</comment>
<evidence type="ECO:0000256" key="7">
    <source>
        <dbReference type="ARBA" id="ARBA00022898"/>
    </source>
</evidence>
<feature type="signal peptide" evidence="12">
    <location>
        <begin position="1"/>
        <end position="35"/>
    </location>
</feature>
<dbReference type="PANTHER" id="PTHR31528:SF1">
    <property type="entry name" value="4-AMINO-5-HYDROXYMETHYL-2-METHYLPYRIMIDINE PHOSPHATE SYNTHASE THI11-RELATED"/>
    <property type="match status" value="1"/>
</dbReference>